<evidence type="ECO:0000313" key="1">
    <source>
        <dbReference type="EMBL" id="KAG2590599.1"/>
    </source>
</evidence>
<accession>A0A8T0S1Y2</accession>
<keyword evidence="2" id="KW-1185">Reference proteome</keyword>
<proteinExistence type="predicted"/>
<organism evidence="1 2">
    <name type="scientific">Panicum virgatum</name>
    <name type="common">Blackwell switchgrass</name>
    <dbReference type="NCBI Taxonomy" id="38727"/>
    <lineage>
        <taxon>Eukaryota</taxon>
        <taxon>Viridiplantae</taxon>
        <taxon>Streptophyta</taxon>
        <taxon>Embryophyta</taxon>
        <taxon>Tracheophyta</taxon>
        <taxon>Spermatophyta</taxon>
        <taxon>Magnoliopsida</taxon>
        <taxon>Liliopsida</taxon>
        <taxon>Poales</taxon>
        <taxon>Poaceae</taxon>
        <taxon>PACMAD clade</taxon>
        <taxon>Panicoideae</taxon>
        <taxon>Panicodae</taxon>
        <taxon>Paniceae</taxon>
        <taxon>Panicinae</taxon>
        <taxon>Panicum</taxon>
        <taxon>Panicum sect. Hiantes</taxon>
    </lineage>
</organism>
<dbReference type="Proteomes" id="UP000823388">
    <property type="component" value="Chromosome 5N"/>
</dbReference>
<reference evidence="1" key="1">
    <citation type="submission" date="2020-05" db="EMBL/GenBank/DDBJ databases">
        <title>WGS assembly of Panicum virgatum.</title>
        <authorList>
            <person name="Lovell J.T."/>
            <person name="Jenkins J."/>
            <person name="Shu S."/>
            <person name="Juenger T.E."/>
            <person name="Schmutz J."/>
        </authorList>
    </citation>
    <scope>NUCLEOTIDE SEQUENCE</scope>
    <source>
        <strain evidence="1">AP13</strain>
    </source>
</reference>
<dbReference type="AlphaFoldDB" id="A0A8T0S1Y2"/>
<name>A0A8T0S1Y2_PANVG</name>
<sequence length="155" mass="16046">MAGGAHASPTFAPCSPPTHTPHCLTLLLALPLSPATSLLLLDWYASSCPALLLSSLPLRPTLATADTDRAQGLLDSLPPCSVSPSWCRSSAPCPPGAPSTCSTKWSSHLAGYGAHPGHPARVDGQLNRRHGGAQCQLEKIVLDVPSSASFPIPIQ</sequence>
<gene>
    <name evidence="1" type="ORF">PVAP13_5NG417940</name>
</gene>
<dbReference type="EMBL" id="CM029046">
    <property type="protein sequence ID" value="KAG2590599.1"/>
    <property type="molecule type" value="Genomic_DNA"/>
</dbReference>
<protein>
    <submittedName>
        <fullName evidence="1">Uncharacterized protein</fullName>
    </submittedName>
</protein>
<evidence type="ECO:0000313" key="2">
    <source>
        <dbReference type="Proteomes" id="UP000823388"/>
    </source>
</evidence>
<comment type="caution">
    <text evidence="1">The sequence shown here is derived from an EMBL/GenBank/DDBJ whole genome shotgun (WGS) entry which is preliminary data.</text>
</comment>